<dbReference type="SUPFAM" id="SSF52172">
    <property type="entry name" value="CheY-like"/>
    <property type="match status" value="1"/>
</dbReference>
<keyword evidence="3 7" id="KW-0238">DNA-binding</keyword>
<evidence type="ECO:0000313" key="10">
    <source>
        <dbReference type="EMBL" id="MCB7387637.1"/>
    </source>
</evidence>
<evidence type="ECO:0000256" key="4">
    <source>
        <dbReference type="ARBA" id="ARBA00023163"/>
    </source>
</evidence>
<dbReference type="InterPro" id="IPR039420">
    <property type="entry name" value="WalR-like"/>
</dbReference>
<keyword evidence="2" id="KW-0805">Transcription regulation</keyword>
<evidence type="ECO:0000256" key="3">
    <source>
        <dbReference type="ARBA" id="ARBA00023125"/>
    </source>
</evidence>
<dbReference type="InterPro" id="IPR016032">
    <property type="entry name" value="Sig_transdc_resp-reg_C-effctor"/>
</dbReference>
<evidence type="ECO:0000256" key="1">
    <source>
        <dbReference type="ARBA" id="ARBA00018672"/>
    </source>
</evidence>
<dbReference type="SMART" id="SM00862">
    <property type="entry name" value="Trans_reg_C"/>
    <property type="match status" value="1"/>
</dbReference>
<dbReference type="SMART" id="SM00448">
    <property type="entry name" value="REC"/>
    <property type="match status" value="1"/>
</dbReference>
<name>A0ABS8DGT4_9FIRM</name>
<evidence type="ECO:0000256" key="5">
    <source>
        <dbReference type="ARBA" id="ARBA00024867"/>
    </source>
</evidence>
<dbReference type="Pfam" id="PF00486">
    <property type="entry name" value="Trans_reg_C"/>
    <property type="match status" value="1"/>
</dbReference>
<dbReference type="PROSITE" id="PS50110">
    <property type="entry name" value="RESPONSE_REGULATORY"/>
    <property type="match status" value="1"/>
</dbReference>
<dbReference type="EMBL" id="JAJCIS010000005">
    <property type="protein sequence ID" value="MCB7387637.1"/>
    <property type="molecule type" value="Genomic_DNA"/>
</dbReference>
<dbReference type="Proteomes" id="UP001299546">
    <property type="component" value="Unassembled WGS sequence"/>
</dbReference>
<keyword evidence="4" id="KW-0804">Transcription</keyword>
<dbReference type="RefSeq" id="WP_066737258.1">
    <property type="nucleotide sequence ID" value="NZ_JAJCIQ010000006.1"/>
</dbReference>
<evidence type="ECO:0000256" key="6">
    <source>
        <dbReference type="PROSITE-ProRule" id="PRU00169"/>
    </source>
</evidence>
<reference evidence="10 11" key="1">
    <citation type="submission" date="2021-10" db="EMBL/GenBank/DDBJ databases">
        <title>Collection of gut derived symbiotic bacterial strains cultured from healthy donors.</title>
        <authorList>
            <person name="Lin H."/>
            <person name="Littmann E."/>
            <person name="Kohout C."/>
            <person name="Pamer E.G."/>
        </authorList>
    </citation>
    <scope>NUCLEOTIDE SEQUENCE [LARGE SCALE GENOMIC DNA]</scope>
    <source>
        <strain evidence="10 11">DFI.1.165</strain>
    </source>
</reference>
<dbReference type="PANTHER" id="PTHR48111">
    <property type="entry name" value="REGULATOR OF RPOS"/>
    <property type="match status" value="1"/>
</dbReference>
<evidence type="ECO:0000313" key="11">
    <source>
        <dbReference type="Proteomes" id="UP001299546"/>
    </source>
</evidence>
<dbReference type="SUPFAM" id="SSF46894">
    <property type="entry name" value="C-terminal effector domain of the bipartite response regulators"/>
    <property type="match status" value="1"/>
</dbReference>
<accession>A0ABS8DGT4</accession>
<evidence type="ECO:0000256" key="2">
    <source>
        <dbReference type="ARBA" id="ARBA00023015"/>
    </source>
</evidence>
<comment type="caution">
    <text evidence="10">The sequence shown here is derived from an EMBL/GenBank/DDBJ whole genome shotgun (WGS) entry which is preliminary data.</text>
</comment>
<evidence type="ECO:0000259" key="9">
    <source>
        <dbReference type="PROSITE" id="PS51755"/>
    </source>
</evidence>
<sequence>MKILIVEDDLILAGELALLCRKWGYEAEYIKNFQDITAEFEKRRPDLVLMDINLPYYDGFYWCGQIRERSDVPVLFLSSRDQNADKVMAMASGGDDYVEKPFDTELLLVKIRSMLRRAYEYRPGTGNYREYITDKMYYEKGMVYCQNCQTELTRSESKIMEALLERRGQVVSREKLMMILWKTDEFVTDASLTVLVSRLRAKLRELCREDVDGSGVIETKKGIGYYIS</sequence>
<dbReference type="PROSITE" id="PS51755">
    <property type="entry name" value="OMPR_PHOB"/>
    <property type="match status" value="1"/>
</dbReference>
<evidence type="ECO:0000259" key="8">
    <source>
        <dbReference type="PROSITE" id="PS50110"/>
    </source>
</evidence>
<gene>
    <name evidence="10" type="ORF">LIZ65_10105</name>
</gene>
<dbReference type="PANTHER" id="PTHR48111:SF43">
    <property type="entry name" value="STAGE 0 SPORULATION PROTEIN A HOMOLOG"/>
    <property type="match status" value="1"/>
</dbReference>
<organism evidence="10 11">
    <name type="scientific">Bariatricus massiliensis</name>
    <dbReference type="NCBI Taxonomy" id="1745713"/>
    <lineage>
        <taxon>Bacteria</taxon>
        <taxon>Bacillati</taxon>
        <taxon>Bacillota</taxon>
        <taxon>Clostridia</taxon>
        <taxon>Lachnospirales</taxon>
        <taxon>Lachnospiraceae</taxon>
        <taxon>Bariatricus</taxon>
    </lineage>
</organism>
<dbReference type="CDD" id="cd00383">
    <property type="entry name" value="trans_reg_C"/>
    <property type="match status" value="1"/>
</dbReference>
<keyword evidence="11" id="KW-1185">Reference proteome</keyword>
<comment type="function">
    <text evidence="5">May play the central regulatory role in sporulation. It may be an element of the effector pathway responsible for the activation of sporulation genes in response to nutritional stress. Spo0A may act in concert with spo0H (a sigma factor) to control the expression of some genes that are critical to the sporulation process.</text>
</comment>
<dbReference type="CDD" id="cd18159">
    <property type="entry name" value="REC_OmpR_NsrR-like"/>
    <property type="match status" value="1"/>
</dbReference>
<keyword evidence="6" id="KW-0597">Phosphoprotein</keyword>
<evidence type="ECO:0000256" key="7">
    <source>
        <dbReference type="PROSITE-ProRule" id="PRU01091"/>
    </source>
</evidence>
<dbReference type="InterPro" id="IPR011006">
    <property type="entry name" value="CheY-like_superfamily"/>
</dbReference>
<proteinExistence type="predicted"/>
<dbReference type="Gene3D" id="3.40.50.2300">
    <property type="match status" value="1"/>
</dbReference>
<dbReference type="Gene3D" id="6.10.250.690">
    <property type="match status" value="1"/>
</dbReference>
<dbReference type="Pfam" id="PF00072">
    <property type="entry name" value="Response_reg"/>
    <property type="match status" value="1"/>
</dbReference>
<dbReference type="Gene3D" id="1.10.10.10">
    <property type="entry name" value="Winged helix-like DNA-binding domain superfamily/Winged helix DNA-binding domain"/>
    <property type="match status" value="1"/>
</dbReference>
<feature type="domain" description="Response regulatory" evidence="8">
    <location>
        <begin position="2"/>
        <end position="115"/>
    </location>
</feature>
<feature type="domain" description="OmpR/PhoB-type" evidence="9">
    <location>
        <begin position="126"/>
        <end position="228"/>
    </location>
</feature>
<feature type="modified residue" description="4-aspartylphosphate" evidence="6">
    <location>
        <position position="51"/>
    </location>
</feature>
<dbReference type="InterPro" id="IPR001867">
    <property type="entry name" value="OmpR/PhoB-type_DNA-bd"/>
</dbReference>
<protein>
    <recommendedName>
        <fullName evidence="1">Stage 0 sporulation protein A homolog</fullName>
    </recommendedName>
</protein>
<dbReference type="InterPro" id="IPR001789">
    <property type="entry name" value="Sig_transdc_resp-reg_receiver"/>
</dbReference>
<dbReference type="InterPro" id="IPR036388">
    <property type="entry name" value="WH-like_DNA-bd_sf"/>
</dbReference>
<feature type="DNA-binding region" description="OmpR/PhoB-type" evidence="7">
    <location>
        <begin position="126"/>
        <end position="228"/>
    </location>
</feature>